<dbReference type="InterPro" id="IPR020843">
    <property type="entry name" value="ER"/>
</dbReference>
<accession>A0A0M9ELN4</accession>
<dbReference type="SMART" id="SM00829">
    <property type="entry name" value="PKS_ER"/>
    <property type="match status" value="1"/>
</dbReference>
<dbReference type="CDD" id="cd08249">
    <property type="entry name" value="enoyl_reductase_like"/>
    <property type="match status" value="1"/>
</dbReference>
<comment type="caution">
    <text evidence="4">The sequence shown here is derived from an EMBL/GenBank/DDBJ whole genome shotgun (WGS) entry which is preliminary data.</text>
</comment>
<evidence type="ECO:0000259" key="3">
    <source>
        <dbReference type="SMART" id="SM00829"/>
    </source>
</evidence>
<gene>
    <name evidence="4" type="ORF">FLAG1_11695</name>
</gene>
<dbReference type="Gene3D" id="3.40.50.720">
    <property type="entry name" value="NAD(P)-binding Rossmann-like Domain"/>
    <property type="match status" value="1"/>
</dbReference>
<evidence type="ECO:0000256" key="1">
    <source>
        <dbReference type="ARBA" id="ARBA00008072"/>
    </source>
</evidence>
<sequence length="351" mass="38169">MASTKALFVDSQNQFKVIEIQQIPKPGKGELLIKILFSGANPADIKHATHLGINNTVLGYDFSGQVIESADAESNYKPGDVVAGYTPSGLGRPVIYGTHQSYIICPEDMLFRVPDNLPLPDAACLTSVAMTAADALYNLLGFPLPSQTGHLGHDKPFLLWGATSSVGYCALQLSIASGVSPVFVTAKPEQFEHLRSLGITHMFDYRDPDVQKSIAKAFQDLGHEKFEYAFDAAGAPDSGAQVLQAVSDVTQIVSAVLRDDKRFRLPVATPGFDFVIKPSGAPHAMTIPARAADHKRAWEALTWAIENYGRLFRLPPVRVATDIAERVLEEIQRVVERGSGFSKLAVKQPLR</sequence>
<evidence type="ECO:0000313" key="5">
    <source>
        <dbReference type="Proteomes" id="UP000037904"/>
    </source>
</evidence>
<dbReference type="PANTHER" id="PTHR45348">
    <property type="entry name" value="HYPOTHETICAL OXIDOREDUCTASE (EUROFUNG)"/>
    <property type="match status" value="1"/>
</dbReference>
<dbReference type="InterPro" id="IPR013149">
    <property type="entry name" value="ADH-like_C"/>
</dbReference>
<evidence type="ECO:0000313" key="4">
    <source>
        <dbReference type="EMBL" id="KPA35593.1"/>
    </source>
</evidence>
<proteinExistence type="inferred from homology"/>
<dbReference type="InterPro" id="IPR013154">
    <property type="entry name" value="ADH-like_N"/>
</dbReference>
<dbReference type="EMBL" id="JXCE01001007">
    <property type="protein sequence ID" value="KPA35593.1"/>
    <property type="molecule type" value="Genomic_DNA"/>
</dbReference>
<name>A0A0M9ELN4_FUSLA</name>
<feature type="domain" description="Enoyl reductase (ER)" evidence="3">
    <location>
        <begin position="13"/>
        <end position="346"/>
    </location>
</feature>
<dbReference type="Gene3D" id="3.90.180.10">
    <property type="entry name" value="Medium-chain alcohol dehydrogenases, catalytic domain"/>
    <property type="match status" value="1"/>
</dbReference>
<dbReference type="Pfam" id="PF08240">
    <property type="entry name" value="ADH_N"/>
    <property type="match status" value="1"/>
</dbReference>
<comment type="similarity">
    <text evidence="1">Belongs to the zinc-containing alcohol dehydrogenase family.</text>
</comment>
<dbReference type="Proteomes" id="UP000037904">
    <property type="component" value="Unassembled WGS sequence"/>
</dbReference>
<dbReference type="InterPro" id="IPR036291">
    <property type="entry name" value="NAD(P)-bd_dom_sf"/>
</dbReference>
<organism evidence="4 5">
    <name type="scientific">Fusarium langsethiae</name>
    <dbReference type="NCBI Taxonomy" id="179993"/>
    <lineage>
        <taxon>Eukaryota</taxon>
        <taxon>Fungi</taxon>
        <taxon>Dikarya</taxon>
        <taxon>Ascomycota</taxon>
        <taxon>Pezizomycotina</taxon>
        <taxon>Sordariomycetes</taxon>
        <taxon>Hypocreomycetidae</taxon>
        <taxon>Hypocreales</taxon>
        <taxon>Nectriaceae</taxon>
        <taxon>Fusarium</taxon>
    </lineage>
</organism>
<keyword evidence="5" id="KW-1185">Reference proteome</keyword>
<dbReference type="InterPro" id="IPR047122">
    <property type="entry name" value="Trans-enoyl_RdTase-like"/>
</dbReference>
<dbReference type="Pfam" id="PF00107">
    <property type="entry name" value="ADH_zinc_N"/>
    <property type="match status" value="1"/>
</dbReference>
<dbReference type="InterPro" id="IPR011032">
    <property type="entry name" value="GroES-like_sf"/>
</dbReference>
<dbReference type="PANTHER" id="PTHR45348:SF7">
    <property type="entry name" value="ZINC BINDING OXIDOREDUCTASE, PUTATIVE-RELATED"/>
    <property type="match status" value="1"/>
</dbReference>
<dbReference type="GO" id="GO:0016651">
    <property type="term" value="F:oxidoreductase activity, acting on NAD(P)H"/>
    <property type="evidence" value="ECO:0007669"/>
    <property type="project" value="InterPro"/>
</dbReference>
<dbReference type="AlphaFoldDB" id="A0A0M9ELN4"/>
<protein>
    <recommendedName>
        <fullName evidence="3">Enoyl reductase (ER) domain-containing protein</fullName>
    </recommendedName>
</protein>
<reference evidence="4 5" key="1">
    <citation type="submission" date="2015-04" db="EMBL/GenBank/DDBJ databases">
        <title>The draft genome sequence of Fusarium langsethiae, a T-2/HT-2 mycotoxin producer.</title>
        <authorList>
            <person name="Lysoe E."/>
            <person name="Divon H.H."/>
            <person name="Terzi V."/>
            <person name="Orru L."/>
            <person name="Lamontanara A."/>
            <person name="Kolseth A.-K."/>
            <person name="Frandsen R.J."/>
            <person name="Nielsen K."/>
            <person name="Thrane U."/>
        </authorList>
    </citation>
    <scope>NUCLEOTIDE SEQUENCE [LARGE SCALE GENOMIC DNA]</scope>
    <source>
        <strain evidence="4 5">Fl201059</strain>
    </source>
</reference>
<keyword evidence="2" id="KW-0560">Oxidoreductase</keyword>
<dbReference type="SUPFAM" id="SSF51735">
    <property type="entry name" value="NAD(P)-binding Rossmann-fold domains"/>
    <property type="match status" value="1"/>
</dbReference>
<evidence type="ECO:0000256" key="2">
    <source>
        <dbReference type="ARBA" id="ARBA00023002"/>
    </source>
</evidence>
<dbReference type="OrthoDB" id="10257049at2759"/>
<dbReference type="SUPFAM" id="SSF50129">
    <property type="entry name" value="GroES-like"/>
    <property type="match status" value="1"/>
</dbReference>